<accession>A0ACC2IG53</accession>
<comment type="caution">
    <text evidence="1">The sequence shown here is derived from an EMBL/GenBank/DDBJ whole genome shotgun (WGS) entry which is preliminary data.</text>
</comment>
<dbReference type="Proteomes" id="UP001153331">
    <property type="component" value="Unassembled WGS sequence"/>
</dbReference>
<keyword evidence="2" id="KW-1185">Reference proteome</keyword>
<protein>
    <submittedName>
        <fullName evidence="1">Uncharacterized protein</fullName>
    </submittedName>
</protein>
<reference evidence="1" key="1">
    <citation type="submission" date="2022-11" db="EMBL/GenBank/DDBJ databases">
        <title>Genome Sequence of Boeremia exigua.</title>
        <authorList>
            <person name="Buettner E."/>
        </authorList>
    </citation>
    <scope>NUCLEOTIDE SEQUENCE</scope>
    <source>
        <strain evidence="1">CU02</strain>
    </source>
</reference>
<dbReference type="EMBL" id="JAPHNI010000211">
    <property type="protein sequence ID" value="KAJ8114137.1"/>
    <property type="molecule type" value="Genomic_DNA"/>
</dbReference>
<evidence type="ECO:0000313" key="2">
    <source>
        <dbReference type="Proteomes" id="UP001153331"/>
    </source>
</evidence>
<proteinExistence type="predicted"/>
<gene>
    <name evidence="1" type="ORF">OPT61_g3913</name>
</gene>
<sequence>MRSSSSLLRSCARATAPRAAWARPAEHIPTVSQRLIHTPRTSALPRPSVILSRSRFPSTARFESSAATPPQNNTSSQAPETRLDRDQVPAYELTFTCKVCETRSSHRLSKQGYHKGTILISCPGCKNRHLISDHLKIFSDKSVTIEDLMKEKGNLVKRGSLSADGDVEFWDDGSSTPRSAHFHANASPTGEERLTDKNQTSSSGQTPKE</sequence>
<evidence type="ECO:0000313" key="1">
    <source>
        <dbReference type="EMBL" id="KAJ8114137.1"/>
    </source>
</evidence>
<organism evidence="1 2">
    <name type="scientific">Boeremia exigua</name>
    <dbReference type="NCBI Taxonomy" id="749465"/>
    <lineage>
        <taxon>Eukaryota</taxon>
        <taxon>Fungi</taxon>
        <taxon>Dikarya</taxon>
        <taxon>Ascomycota</taxon>
        <taxon>Pezizomycotina</taxon>
        <taxon>Dothideomycetes</taxon>
        <taxon>Pleosporomycetidae</taxon>
        <taxon>Pleosporales</taxon>
        <taxon>Pleosporineae</taxon>
        <taxon>Didymellaceae</taxon>
        <taxon>Boeremia</taxon>
    </lineage>
</organism>
<name>A0ACC2IG53_9PLEO</name>